<evidence type="ECO:0000313" key="1">
    <source>
        <dbReference type="EMBL" id="KAH6935510.1"/>
    </source>
</evidence>
<dbReference type="Proteomes" id="UP000821845">
    <property type="component" value="Chromosome 3"/>
</dbReference>
<sequence>MSHLEAATGSRMRCLIEGEEVLNAEHVLCFGVKTTTETTCVVQGLCLQTTHVRNDPHEVWFQLNDDGTIKDWH</sequence>
<organism evidence="1 2">
    <name type="scientific">Hyalomma asiaticum</name>
    <name type="common">Tick</name>
    <dbReference type="NCBI Taxonomy" id="266040"/>
    <lineage>
        <taxon>Eukaryota</taxon>
        <taxon>Metazoa</taxon>
        <taxon>Ecdysozoa</taxon>
        <taxon>Arthropoda</taxon>
        <taxon>Chelicerata</taxon>
        <taxon>Arachnida</taxon>
        <taxon>Acari</taxon>
        <taxon>Parasitiformes</taxon>
        <taxon>Ixodida</taxon>
        <taxon>Ixodoidea</taxon>
        <taxon>Ixodidae</taxon>
        <taxon>Hyalomminae</taxon>
        <taxon>Hyalomma</taxon>
    </lineage>
</organism>
<accession>A0ACB7SLQ2</accession>
<keyword evidence="2" id="KW-1185">Reference proteome</keyword>
<protein>
    <submittedName>
        <fullName evidence="1">Uncharacterized protein</fullName>
    </submittedName>
</protein>
<name>A0ACB7SLQ2_HYAAI</name>
<evidence type="ECO:0000313" key="2">
    <source>
        <dbReference type="Proteomes" id="UP000821845"/>
    </source>
</evidence>
<gene>
    <name evidence="1" type="ORF">HPB50_006376</name>
</gene>
<reference evidence="1" key="1">
    <citation type="submission" date="2020-05" db="EMBL/GenBank/DDBJ databases">
        <title>Large-scale comparative analyses of tick genomes elucidate their genetic diversity and vector capacities.</title>
        <authorList>
            <person name="Jia N."/>
            <person name="Wang J."/>
            <person name="Shi W."/>
            <person name="Du L."/>
            <person name="Sun Y."/>
            <person name="Zhan W."/>
            <person name="Jiang J."/>
            <person name="Wang Q."/>
            <person name="Zhang B."/>
            <person name="Ji P."/>
            <person name="Sakyi L.B."/>
            <person name="Cui X."/>
            <person name="Yuan T."/>
            <person name="Jiang B."/>
            <person name="Yang W."/>
            <person name="Lam T.T.-Y."/>
            <person name="Chang Q."/>
            <person name="Ding S."/>
            <person name="Wang X."/>
            <person name="Zhu J."/>
            <person name="Ruan X."/>
            <person name="Zhao L."/>
            <person name="Wei J."/>
            <person name="Que T."/>
            <person name="Du C."/>
            <person name="Cheng J."/>
            <person name="Dai P."/>
            <person name="Han X."/>
            <person name="Huang E."/>
            <person name="Gao Y."/>
            <person name="Liu J."/>
            <person name="Shao H."/>
            <person name="Ye R."/>
            <person name="Li L."/>
            <person name="Wei W."/>
            <person name="Wang X."/>
            <person name="Wang C."/>
            <person name="Yang T."/>
            <person name="Huo Q."/>
            <person name="Li W."/>
            <person name="Guo W."/>
            <person name="Chen H."/>
            <person name="Zhou L."/>
            <person name="Ni X."/>
            <person name="Tian J."/>
            <person name="Zhou Y."/>
            <person name="Sheng Y."/>
            <person name="Liu T."/>
            <person name="Pan Y."/>
            <person name="Xia L."/>
            <person name="Li J."/>
            <person name="Zhao F."/>
            <person name="Cao W."/>
        </authorList>
    </citation>
    <scope>NUCLEOTIDE SEQUENCE</scope>
    <source>
        <strain evidence="1">Hyas-2018</strain>
    </source>
</reference>
<dbReference type="EMBL" id="CM023483">
    <property type="protein sequence ID" value="KAH6935510.1"/>
    <property type="molecule type" value="Genomic_DNA"/>
</dbReference>
<proteinExistence type="predicted"/>
<comment type="caution">
    <text evidence="1">The sequence shown here is derived from an EMBL/GenBank/DDBJ whole genome shotgun (WGS) entry which is preliminary data.</text>
</comment>